<feature type="region of interest" description="Disordered" evidence="8">
    <location>
        <begin position="706"/>
        <end position="729"/>
    </location>
</feature>
<dbReference type="SUPFAM" id="SSF143791">
    <property type="entry name" value="DUSP-like"/>
    <property type="match status" value="1"/>
</dbReference>
<evidence type="ECO:0000259" key="9">
    <source>
        <dbReference type="PROSITE" id="PS50235"/>
    </source>
</evidence>
<dbReference type="InterPro" id="IPR028889">
    <property type="entry name" value="USP"/>
</dbReference>
<feature type="compositionally biased region" description="Acidic residues" evidence="8">
    <location>
        <begin position="1259"/>
        <end position="1270"/>
    </location>
</feature>
<feature type="region of interest" description="Disordered" evidence="8">
    <location>
        <begin position="751"/>
        <end position="772"/>
    </location>
</feature>
<evidence type="ECO:0000256" key="2">
    <source>
        <dbReference type="ARBA" id="ARBA00009085"/>
    </source>
</evidence>
<feature type="region of interest" description="Disordered" evidence="8">
    <location>
        <begin position="1173"/>
        <end position="1230"/>
    </location>
</feature>
<evidence type="ECO:0000256" key="8">
    <source>
        <dbReference type="SAM" id="MobiDB-lite"/>
    </source>
</evidence>
<accession>A0A835WC79</accession>
<dbReference type="GO" id="GO:0005634">
    <property type="term" value="C:nucleus"/>
    <property type="evidence" value="ECO:0007669"/>
    <property type="project" value="TreeGrafter"/>
</dbReference>
<evidence type="ECO:0000259" key="10">
    <source>
        <dbReference type="PROSITE" id="PS51283"/>
    </source>
</evidence>
<feature type="domain" description="DUSP" evidence="10">
    <location>
        <begin position="925"/>
        <end position="1048"/>
    </location>
</feature>
<feature type="region of interest" description="Disordered" evidence="8">
    <location>
        <begin position="1542"/>
        <end position="1573"/>
    </location>
</feature>
<feature type="compositionally biased region" description="Low complexity" evidence="8">
    <location>
        <begin position="569"/>
        <end position="578"/>
    </location>
</feature>
<dbReference type="PROSITE" id="PS51283">
    <property type="entry name" value="DUSP"/>
    <property type="match status" value="2"/>
</dbReference>
<dbReference type="InterPro" id="IPR003903">
    <property type="entry name" value="UIM_dom"/>
</dbReference>
<dbReference type="SMART" id="SM00695">
    <property type="entry name" value="DUSP"/>
    <property type="match status" value="1"/>
</dbReference>
<dbReference type="SUPFAM" id="SSF54001">
    <property type="entry name" value="Cysteine proteinases"/>
    <property type="match status" value="1"/>
</dbReference>
<dbReference type="PROSITE" id="PS00972">
    <property type="entry name" value="USP_1"/>
    <property type="match status" value="1"/>
</dbReference>
<dbReference type="InterPro" id="IPR050164">
    <property type="entry name" value="Peptidase_C19"/>
</dbReference>
<dbReference type="InterPro" id="IPR018200">
    <property type="entry name" value="USP_CS"/>
</dbReference>
<comment type="caution">
    <text evidence="11">The sequence shown here is derived from an EMBL/GenBank/DDBJ whole genome shotgun (WGS) entry which is preliminary data.</text>
</comment>
<comment type="similarity">
    <text evidence="2">Belongs to the peptidase C19 family.</text>
</comment>
<feature type="compositionally biased region" description="Pro residues" evidence="8">
    <location>
        <begin position="752"/>
        <end position="762"/>
    </location>
</feature>
<dbReference type="PROSITE" id="PS50235">
    <property type="entry name" value="USP_3"/>
    <property type="match status" value="1"/>
</dbReference>
<dbReference type="Proteomes" id="UP000650467">
    <property type="component" value="Unassembled WGS sequence"/>
</dbReference>
<evidence type="ECO:0000256" key="5">
    <source>
        <dbReference type="ARBA" id="ARBA00022786"/>
    </source>
</evidence>
<reference evidence="11" key="1">
    <citation type="journal article" date="2020" name="bioRxiv">
        <title>Comparative genomics of Chlamydomonas.</title>
        <authorList>
            <person name="Craig R.J."/>
            <person name="Hasan A.R."/>
            <person name="Ness R.W."/>
            <person name="Keightley P.D."/>
        </authorList>
    </citation>
    <scope>NUCLEOTIDE SEQUENCE</scope>
    <source>
        <strain evidence="11">SAG 7.73</strain>
    </source>
</reference>
<feature type="region of interest" description="Disordered" evidence="8">
    <location>
        <begin position="1812"/>
        <end position="1859"/>
    </location>
</feature>
<feature type="compositionally biased region" description="Gly residues" evidence="8">
    <location>
        <begin position="1212"/>
        <end position="1224"/>
    </location>
</feature>
<dbReference type="InterPro" id="IPR029071">
    <property type="entry name" value="Ubiquitin-like_domsf"/>
</dbReference>
<proteinExistence type="inferred from homology"/>
<dbReference type="PANTHER" id="PTHR24006">
    <property type="entry name" value="UBIQUITIN CARBOXYL-TERMINAL HYDROLASE"/>
    <property type="match status" value="1"/>
</dbReference>
<organism evidence="11 12">
    <name type="scientific">Chlamydomonas incerta</name>
    <dbReference type="NCBI Taxonomy" id="51695"/>
    <lineage>
        <taxon>Eukaryota</taxon>
        <taxon>Viridiplantae</taxon>
        <taxon>Chlorophyta</taxon>
        <taxon>core chlorophytes</taxon>
        <taxon>Chlorophyceae</taxon>
        <taxon>CS clade</taxon>
        <taxon>Chlamydomonadales</taxon>
        <taxon>Chlamydomonadaceae</taxon>
        <taxon>Chlamydomonas</taxon>
    </lineage>
</organism>
<dbReference type="EMBL" id="JAEHOC010000002">
    <property type="protein sequence ID" value="KAG2444722.1"/>
    <property type="molecule type" value="Genomic_DNA"/>
</dbReference>
<feature type="compositionally biased region" description="Low complexity" evidence="8">
    <location>
        <begin position="1202"/>
        <end position="1211"/>
    </location>
</feature>
<keyword evidence="4" id="KW-0645">Protease</keyword>
<keyword evidence="12" id="KW-1185">Reference proteome</keyword>
<evidence type="ECO:0000256" key="3">
    <source>
        <dbReference type="ARBA" id="ARBA00012759"/>
    </source>
</evidence>
<evidence type="ECO:0000256" key="6">
    <source>
        <dbReference type="ARBA" id="ARBA00022801"/>
    </source>
</evidence>
<feature type="compositionally biased region" description="Acidic residues" evidence="8">
    <location>
        <begin position="495"/>
        <end position="504"/>
    </location>
</feature>
<feature type="compositionally biased region" description="Low complexity" evidence="8">
    <location>
        <begin position="1275"/>
        <end position="1292"/>
    </location>
</feature>
<dbReference type="Gene3D" id="3.90.70.10">
    <property type="entry name" value="Cysteine proteinases"/>
    <property type="match status" value="1"/>
</dbReference>
<dbReference type="PANTHER" id="PTHR24006:SF758">
    <property type="entry name" value="UBIQUITIN CARBOXYL-TERMINAL HYDROLASE 36"/>
    <property type="match status" value="1"/>
</dbReference>
<sequence length="1859" mass="189831">MPRPAKGKRGKGTAAVGVNDAADLLERLNSSGLGEKEVLGIVGADKAPCEHLRSPCTRNRKDNVACFCQLVPAETSYRKKGLWQKEQMYLGTLGLDPKEKQREDAATPAGLRNLGNTCYANAALQCLFSIPSLRTGIYTAEPTVAGHDILRQLQGLFLQMQFGPRRSVDTEALAKTLGLNHAIQQDGQEFLKLLLTRVEQLLNKSSDEAARRLVPQLFRGGLSYVTTCQRCGRDSSSSREVQDFYDLMPQVRGFSSLTSSLASLLHAESLSGDNRYLCDFCGVKVDAKRRVRLRAMPPYTCLALQRFYFDPRTFDKAKALDKFAFPLTLDFSQVLAEAAAAEQASAAEAAAATAQAAAAADAAAADGAAAAAGGAAAPKAADAAAATAAAVALETPSYPVEGSPLYELVGILIHKGSQAHSGHYVAHIKDQASGLWWRFDDEVAACIGPDPAAAFQSDHGAVGAAAAAAAAAGAGAAADGSSKGAGSSRKRAAGDEDMDYEEEAAAAGEEPGNGGGEEDDDAEDAGAGGKRGARGGRGGKKRARAGSRAGRGAGGGGGRGGKKGGAAAAGGFSAESGAGSKGKGGQGRRGGRRGRASAAADVEGDVDGDASDADGELRAALAASMAQQQQEDEGLRLAVEASMAHVAGGSGGGGGGGGSAAAAAEVAGEAGGAHAGDAEEEALVQMALEESAREAEMAAVMAGAGGRAEGGDAAGSVEDGFGQQGDARSPMESDAEAVAAAMAASLVDAAAPTPPRLTPPPSLSNAPLPRPSHLRPLAVKAEATGEDLKGSVHNSPKAGAAAAAAAVKDEGRGKAGGVGGSGSLVSSNAYMLVYRAVGLQEPPPALDVQELPPALQAAVAEAAAAYADECDVYQRQRDALKAQVEERRRSVREILSFISPRLPLGTASQQQQQQSPEAPMDITEDDEDSAAASAPQQQQQQQQQQALGTAGYWVSMPWLELWANEEGAPPPIDNGPITCAIHSRAGAGGAAAGAAGGPEVHGGGGSGGGGSCLDPAKIAVAKLVSPEAWERLYAAHRGGPVLAAGDVCRQCLEGSASQALLGNQAEEVRRRVAALLEAGAAGGAEAELEEAEVEDAMDAEEGAAPRSFWVSRLWLQGWSKRQGASVKAEKSPTADLACPHGQLLPARTAKRVAVPADIWRFLRDLWRRQRVAEAQDAAAGKPAPAGRGRGRKAAGAAGAGAEGSADAEGTNGSAGAGARAGVGAGSSSPSAAVDCLDLTADDAPGPAARGKAGKHEAVEIDQDDGDDDDGVQLVEAPQQAGGEALGAAAAAEGQEDGSAGRRSREASAVPPSREGTADVEAPVPPSELGAAADAAAADAAAATAAAAKPPHIPTAAELEAMCPELPVLRVFECELCREAAGQAASAHADTRRQMDMERNALSGLKLEAWPQLMPGCRYYMVPTSWVREWQQYVRVMPKGTPAAPRPGSLSGAMQRVLCACHPDEPRLSVPPPRLAVSKRSRLAQLDLEQDPMRLISQEDWDCLRRLYLRDLTANAATAGGGAAAAAAAGGVRDAGAAKRRASRRASAAITNGAHDGVDDSAGGDREVQPQEQSGVDVVVVDGADGSDGAAANAARLTAIAHGFTADIAQLGEEAQDTGAAGAPVSAGGRIGGGCSRRRGADADAGAAVVAPSVSVWPPVCWEALAAQGRAALEAALVYSEAEVMVELVAAEDLEAAFKDSGAGLERRSRRTRKGRTAITVSNTTTLEQLKLQIFESLSIHPKNQLLYVRGDDGSPRQLQGDELSLAQHEVLPGAELRLVRLRLVDDDDDVAGLFGEGRAKRRQVEEGFKNTALHGDLPPQLQEKQEKQQAAAGAEQGGAAGGSGSAAAQVAVEEDPHVL</sequence>
<feature type="compositionally biased region" description="Gly residues" evidence="8">
    <location>
        <begin position="549"/>
        <end position="568"/>
    </location>
</feature>
<gene>
    <name evidence="11" type="ORF">HXX76_001466</name>
</gene>
<dbReference type="InterPro" id="IPR038765">
    <property type="entry name" value="Papain-like_cys_pep_sf"/>
</dbReference>
<dbReference type="EC" id="3.4.19.12" evidence="3"/>
<feature type="compositionally biased region" description="Low complexity" evidence="8">
    <location>
        <begin position="476"/>
        <end position="487"/>
    </location>
</feature>
<feature type="domain" description="DUSP" evidence="10">
    <location>
        <begin position="1392"/>
        <end position="1529"/>
    </location>
</feature>
<dbReference type="PROSITE" id="PS50330">
    <property type="entry name" value="UIM"/>
    <property type="match status" value="1"/>
</dbReference>
<evidence type="ECO:0000313" key="11">
    <source>
        <dbReference type="EMBL" id="KAG2444722.1"/>
    </source>
</evidence>
<keyword evidence="5" id="KW-0833">Ubl conjugation pathway</keyword>
<keyword evidence="7" id="KW-0788">Thiol protease</keyword>
<evidence type="ECO:0000313" key="12">
    <source>
        <dbReference type="Proteomes" id="UP000650467"/>
    </source>
</evidence>
<dbReference type="InterPro" id="IPR006615">
    <property type="entry name" value="Pept_C19_DUSP"/>
</dbReference>
<evidence type="ECO:0000256" key="1">
    <source>
        <dbReference type="ARBA" id="ARBA00000707"/>
    </source>
</evidence>
<feature type="compositionally biased region" description="Basic residues" evidence="8">
    <location>
        <begin position="531"/>
        <end position="545"/>
    </location>
</feature>
<evidence type="ECO:0000256" key="7">
    <source>
        <dbReference type="ARBA" id="ARBA00022807"/>
    </source>
</evidence>
<dbReference type="GO" id="GO:0006508">
    <property type="term" value="P:proteolysis"/>
    <property type="evidence" value="ECO:0007669"/>
    <property type="project" value="UniProtKB-KW"/>
</dbReference>
<feature type="region of interest" description="Disordered" evidence="8">
    <location>
        <begin position="476"/>
        <end position="613"/>
    </location>
</feature>
<feature type="compositionally biased region" description="Low complexity" evidence="8">
    <location>
        <begin position="930"/>
        <end position="945"/>
    </location>
</feature>
<feature type="compositionally biased region" description="Low complexity" evidence="8">
    <location>
        <begin position="1174"/>
        <end position="1186"/>
    </location>
</feature>
<dbReference type="SUPFAM" id="SSF54236">
    <property type="entry name" value="Ubiquitin-like"/>
    <property type="match status" value="1"/>
</dbReference>
<dbReference type="PROSITE" id="PS00973">
    <property type="entry name" value="USP_2"/>
    <property type="match status" value="1"/>
</dbReference>
<feature type="compositionally biased region" description="Gly residues" evidence="8">
    <location>
        <begin position="1835"/>
        <end position="1844"/>
    </location>
</feature>
<dbReference type="Pfam" id="PF00443">
    <property type="entry name" value="UCH"/>
    <property type="match status" value="1"/>
</dbReference>
<name>A0A835WC79_CHLIN</name>
<feature type="region of interest" description="Disordered" evidence="8">
    <location>
        <begin position="1244"/>
        <end position="1331"/>
    </location>
</feature>
<protein>
    <recommendedName>
        <fullName evidence="3">ubiquitinyl hydrolase 1</fullName>
        <ecNumber evidence="3">3.4.19.12</ecNumber>
    </recommendedName>
</protein>
<dbReference type="GO" id="GO:0016579">
    <property type="term" value="P:protein deubiquitination"/>
    <property type="evidence" value="ECO:0007669"/>
    <property type="project" value="InterPro"/>
</dbReference>
<dbReference type="InterPro" id="IPR001394">
    <property type="entry name" value="Peptidase_C19_UCH"/>
</dbReference>
<dbReference type="OrthoDB" id="289038at2759"/>
<dbReference type="GO" id="GO:0004843">
    <property type="term" value="F:cysteine-type deubiquitinase activity"/>
    <property type="evidence" value="ECO:0007669"/>
    <property type="project" value="UniProtKB-EC"/>
</dbReference>
<dbReference type="InterPro" id="IPR035927">
    <property type="entry name" value="DUSP-like_sf"/>
</dbReference>
<feature type="domain" description="USP" evidence="9">
    <location>
        <begin position="109"/>
        <end position="462"/>
    </location>
</feature>
<evidence type="ECO:0000256" key="4">
    <source>
        <dbReference type="ARBA" id="ARBA00022670"/>
    </source>
</evidence>
<comment type="catalytic activity">
    <reaction evidence="1">
        <text>Thiol-dependent hydrolysis of ester, thioester, amide, peptide and isopeptide bonds formed by the C-terminal Gly of ubiquitin (a 76-residue protein attached to proteins as an intracellular targeting signal).</text>
        <dbReference type="EC" id="3.4.19.12"/>
    </reaction>
</comment>
<keyword evidence="6" id="KW-0378">Hydrolase</keyword>
<feature type="compositionally biased region" description="Gly residues" evidence="8">
    <location>
        <begin position="579"/>
        <end position="588"/>
    </location>
</feature>
<feature type="region of interest" description="Disordered" evidence="8">
    <location>
        <begin position="902"/>
        <end position="947"/>
    </location>
</feature>
<dbReference type="GO" id="GO:0005829">
    <property type="term" value="C:cytosol"/>
    <property type="evidence" value="ECO:0007669"/>
    <property type="project" value="TreeGrafter"/>
</dbReference>
<feature type="compositionally biased region" description="Acidic residues" evidence="8">
    <location>
        <begin position="602"/>
        <end position="613"/>
    </location>
</feature>